<dbReference type="InterPro" id="IPR015424">
    <property type="entry name" value="PyrdxlP-dep_Trfase"/>
</dbReference>
<dbReference type="Gene3D" id="3.40.640.10">
    <property type="entry name" value="Type I PLP-dependent aspartate aminotransferase-like (Major domain)"/>
    <property type="match status" value="1"/>
</dbReference>
<dbReference type="Pfam" id="PF00155">
    <property type="entry name" value="Aminotran_1_2"/>
    <property type="match status" value="1"/>
</dbReference>
<name>A0A1N6IZ27_9BACT</name>
<evidence type="ECO:0000313" key="3">
    <source>
        <dbReference type="Proteomes" id="UP000185003"/>
    </source>
</evidence>
<gene>
    <name evidence="2" type="ORF">SAMN04488055_3475</name>
</gene>
<keyword evidence="2" id="KW-0032">Aminotransferase</keyword>
<dbReference type="CDD" id="cd00609">
    <property type="entry name" value="AAT_like"/>
    <property type="match status" value="1"/>
</dbReference>
<dbReference type="Proteomes" id="UP000185003">
    <property type="component" value="Unassembled WGS sequence"/>
</dbReference>
<keyword evidence="2" id="KW-0808">Transferase</keyword>
<accession>A0A1N6IZ27</accession>
<sequence>MLNLRVNYPSIPREMDVFKEYCSNINPSLASKLLHVPYQSLDASGEAIVFNWLRAAPEHSDLISLPSGNNALFCVLSFFRSITEHIAIEPTTFPGFKMGAAGMNYQFHIITTDEEGMLPEALAAHLKTGKSKLIYLQPTIHNPTCNVMSLSRRQAIAEVVRAYEDVYILEDDAYRFLHPDPPPSFLTILPERTMHVHSMSKPFNPMLRAAYLAAPKGLLQGIENLVQLTSSGTSQLFTDFSLYLMKGELLKGIIRDKQQAAQTLQEKIGQIFNGLSYKTFPSSYHIWLKADPALADQWKEMNIDIPPGAGFSVTDHTDHIRIALGMSWDQAELLPGLQAIADTLK</sequence>
<dbReference type="STRING" id="536979.SAMN04488055_3475"/>
<dbReference type="OrthoDB" id="9808770at2"/>
<protein>
    <submittedName>
        <fullName evidence="2">Aminotransferase class I and II</fullName>
    </submittedName>
</protein>
<dbReference type="InterPro" id="IPR015421">
    <property type="entry name" value="PyrdxlP-dep_Trfase_major"/>
</dbReference>
<dbReference type="InterPro" id="IPR004839">
    <property type="entry name" value="Aminotransferase_I/II_large"/>
</dbReference>
<dbReference type="GO" id="GO:0030170">
    <property type="term" value="F:pyridoxal phosphate binding"/>
    <property type="evidence" value="ECO:0007669"/>
    <property type="project" value="InterPro"/>
</dbReference>
<dbReference type="GO" id="GO:0008483">
    <property type="term" value="F:transaminase activity"/>
    <property type="evidence" value="ECO:0007669"/>
    <property type="project" value="UniProtKB-KW"/>
</dbReference>
<dbReference type="AlphaFoldDB" id="A0A1N6IZ27"/>
<dbReference type="InterPro" id="IPR015422">
    <property type="entry name" value="PyrdxlP-dep_Trfase_small"/>
</dbReference>
<reference evidence="2 3" key="1">
    <citation type="submission" date="2016-11" db="EMBL/GenBank/DDBJ databases">
        <authorList>
            <person name="Jaros S."/>
            <person name="Januszkiewicz K."/>
            <person name="Wedrychowicz H."/>
        </authorList>
    </citation>
    <scope>NUCLEOTIDE SEQUENCE [LARGE SCALE GENOMIC DNA]</scope>
    <source>
        <strain evidence="2 3">DSM 24787</strain>
    </source>
</reference>
<dbReference type="PANTHER" id="PTHR46577:SF1">
    <property type="entry name" value="HTH-TYPE TRANSCRIPTIONAL REGULATORY PROTEIN GABR"/>
    <property type="match status" value="1"/>
</dbReference>
<dbReference type="PANTHER" id="PTHR46577">
    <property type="entry name" value="HTH-TYPE TRANSCRIPTIONAL REGULATORY PROTEIN GABR"/>
    <property type="match status" value="1"/>
</dbReference>
<dbReference type="EMBL" id="FSRA01000002">
    <property type="protein sequence ID" value="SIO37255.1"/>
    <property type="molecule type" value="Genomic_DNA"/>
</dbReference>
<organism evidence="2 3">
    <name type="scientific">Chitinophaga niabensis</name>
    <dbReference type="NCBI Taxonomy" id="536979"/>
    <lineage>
        <taxon>Bacteria</taxon>
        <taxon>Pseudomonadati</taxon>
        <taxon>Bacteroidota</taxon>
        <taxon>Chitinophagia</taxon>
        <taxon>Chitinophagales</taxon>
        <taxon>Chitinophagaceae</taxon>
        <taxon>Chitinophaga</taxon>
    </lineage>
</organism>
<dbReference type="Gene3D" id="3.90.1150.10">
    <property type="entry name" value="Aspartate Aminotransferase, domain 1"/>
    <property type="match status" value="1"/>
</dbReference>
<evidence type="ECO:0000313" key="2">
    <source>
        <dbReference type="EMBL" id="SIO37255.1"/>
    </source>
</evidence>
<feature type="domain" description="Aminotransferase class I/classII large" evidence="1">
    <location>
        <begin position="63"/>
        <end position="330"/>
    </location>
</feature>
<dbReference type="InterPro" id="IPR051446">
    <property type="entry name" value="HTH_trans_reg/aminotransferase"/>
</dbReference>
<dbReference type="RefSeq" id="WP_074240714.1">
    <property type="nucleotide sequence ID" value="NZ_FSRA01000002.1"/>
</dbReference>
<proteinExistence type="predicted"/>
<dbReference type="SUPFAM" id="SSF53383">
    <property type="entry name" value="PLP-dependent transferases"/>
    <property type="match status" value="1"/>
</dbReference>
<keyword evidence="3" id="KW-1185">Reference proteome</keyword>
<evidence type="ECO:0000259" key="1">
    <source>
        <dbReference type="Pfam" id="PF00155"/>
    </source>
</evidence>